<dbReference type="EMBL" id="GECZ01000186">
    <property type="protein sequence ID" value="JAS69583.1"/>
    <property type="molecule type" value="Transcribed_RNA"/>
</dbReference>
<keyword evidence="2" id="KW-0812">Transmembrane</keyword>
<dbReference type="GO" id="GO:0016339">
    <property type="term" value="P:calcium-dependent cell-cell adhesion via plasma membrane cell adhesion molecules"/>
    <property type="evidence" value="ECO:0007669"/>
    <property type="project" value="TreeGrafter"/>
</dbReference>
<dbReference type="GO" id="GO:0016342">
    <property type="term" value="C:catenin complex"/>
    <property type="evidence" value="ECO:0007669"/>
    <property type="project" value="TreeGrafter"/>
</dbReference>
<dbReference type="GO" id="GO:0044331">
    <property type="term" value="P:cell-cell adhesion mediated by cadherin"/>
    <property type="evidence" value="ECO:0007669"/>
    <property type="project" value="TreeGrafter"/>
</dbReference>
<evidence type="ECO:0000256" key="5">
    <source>
        <dbReference type="ARBA" id="ARBA00022837"/>
    </source>
</evidence>
<dbReference type="GO" id="GO:0000902">
    <property type="term" value="P:cell morphogenesis"/>
    <property type="evidence" value="ECO:0007669"/>
    <property type="project" value="TreeGrafter"/>
</dbReference>
<dbReference type="Gene3D" id="2.60.40.60">
    <property type="entry name" value="Cadherins"/>
    <property type="match status" value="2"/>
</dbReference>
<evidence type="ECO:0000256" key="7">
    <source>
        <dbReference type="ARBA" id="ARBA00023136"/>
    </source>
</evidence>
<keyword evidence="3" id="KW-0732">Signal</keyword>
<dbReference type="GO" id="GO:0007156">
    <property type="term" value="P:homophilic cell adhesion via plasma membrane adhesion molecules"/>
    <property type="evidence" value="ECO:0007669"/>
    <property type="project" value="InterPro"/>
</dbReference>
<dbReference type="PANTHER" id="PTHR24027">
    <property type="entry name" value="CADHERIN-23"/>
    <property type="match status" value="1"/>
</dbReference>
<name>A0A1B6H4J2_9HEMI</name>
<evidence type="ECO:0000259" key="9">
    <source>
        <dbReference type="PROSITE" id="PS50268"/>
    </source>
</evidence>
<evidence type="ECO:0000256" key="2">
    <source>
        <dbReference type="ARBA" id="ARBA00022692"/>
    </source>
</evidence>
<feature type="domain" description="Cadherin" evidence="9">
    <location>
        <begin position="42"/>
        <end position="108"/>
    </location>
</feature>
<evidence type="ECO:0000256" key="4">
    <source>
        <dbReference type="ARBA" id="ARBA00022737"/>
    </source>
</evidence>
<feature type="domain" description="Cadherin" evidence="9">
    <location>
        <begin position="1"/>
        <end position="41"/>
    </location>
</feature>
<dbReference type="GO" id="GO:0045296">
    <property type="term" value="F:cadherin binding"/>
    <property type="evidence" value="ECO:0007669"/>
    <property type="project" value="TreeGrafter"/>
</dbReference>
<sequence>LDYETKPSYNLTVTATNMAGVRAEIGLVVDVVDCNDNAPRFLETEYRGRISEDATRGSLVLTDSRSPLVVKAEDADSAILQYDIVESVPRRIFYIDPSTGAIRTQGQL</sequence>
<accession>A0A1B6H4J2</accession>
<feature type="non-terminal residue" evidence="10">
    <location>
        <position position="108"/>
    </location>
</feature>
<evidence type="ECO:0000256" key="3">
    <source>
        <dbReference type="ARBA" id="ARBA00022729"/>
    </source>
</evidence>
<dbReference type="AlphaFoldDB" id="A0A1B6H4J2"/>
<comment type="subcellular location">
    <subcellularLocation>
        <location evidence="1">Membrane</location>
        <topology evidence="1">Single-pass membrane protein</topology>
    </subcellularLocation>
</comment>
<dbReference type="GO" id="GO:0016477">
    <property type="term" value="P:cell migration"/>
    <property type="evidence" value="ECO:0007669"/>
    <property type="project" value="TreeGrafter"/>
</dbReference>
<dbReference type="PANTHER" id="PTHR24027:SF422">
    <property type="entry name" value="CADHERIN DOMAIN-CONTAINING PROTEIN"/>
    <property type="match status" value="1"/>
</dbReference>
<dbReference type="InterPro" id="IPR039808">
    <property type="entry name" value="Cadherin"/>
</dbReference>
<dbReference type="SUPFAM" id="SSF49313">
    <property type="entry name" value="Cadherin-like"/>
    <property type="match status" value="2"/>
</dbReference>
<dbReference type="GO" id="GO:0034332">
    <property type="term" value="P:adherens junction organization"/>
    <property type="evidence" value="ECO:0007669"/>
    <property type="project" value="TreeGrafter"/>
</dbReference>
<protein>
    <recommendedName>
        <fullName evidence="9">Cadherin domain-containing protein</fullName>
    </recommendedName>
</protein>
<organism evidence="10">
    <name type="scientific">Cuerna arida</name>
    <dbReference type="NCBI Taxonomy" id="1464854"/>
    <lineage>
        <taxon>Eukaryota</taxon>
        <taxon>Metazoa</taxon>
        <taxon>Ecdysozoa</taxon>
        <taxon>Arthropoda</taxon>
        <taxon>Hexapoda</taxon>
        <taxon>Insecta</taxon>
        <taxon>Pterygota</taxon>
        <taxon>Neoptera</taxon>
        <taxon>Paraneoptera</taxon>
        <taxon>Hemiptera</taxon>
        <taxon>Auchenorrhyncha</taxon>
        <taxon>Membracoidea</taxon>
        <taxon>Cicadellidae</taxon>
        <taxon>Cicadellinae</taxon>
        <taxon>Proconiini</taxon>
        <taxon>Cuerna</taxon>
    </lineage>
</organism>
<evidence type="ECO:0000256" key="6">
    <source>
        <dbReference type="ARBA" id="ARBA00022989"/>
    </source>
</evidence>
<proteinExistence type="predicted"/>
<dbReference type="PROSITE" id="PS00232">
    <property type="entry name" value="CADHERIN_1"/>
    <property type="match status" value="1"/>
</dbReference>
<dbReference type="PROSITE" id="PS50268">
    <property type="entry name" value="CADHERIN_2"/>
    <property type="match status" value="2"/>
</dbReference>
<gene>
    <name evidence="10" type="ORF">g.6981</name>
</gene>
<dbReference type="GO" id="GO:0005912">
    <property type="term" value="C:adherens junction"/>
    <property type="evidence" value="ECO:0007669"/>
    <property type="project" value="TreeGrafter"/>
</dbReference>
<evidence type="ECO:0000256" key="8">
    <source>
        <dbReference type="PROSITE-ProRule" id="PRU00043"/>
    </source>
</evidence>
<dbReference type="InterPro" id="IPR015919">
    <property type="entry name" value="Cadherin-like_sf"/>
</dbReference>
<dbReference type="InterPro" id="IPR020894">
    <property type="entry name" value="Cadherin_CS"/>
</dbReference>
<dbReference type="InterPro" id="IPR002126">
    <property type="entry name" value="Cadherin-like_dom"/>
</dbReference>
<evidence type="ECO:0000313" key="10">
    <source>
        <dbReference type="EMBL" id="JAS69583.1"/>
    </source>
</evidence>
<keyword evidence="7" id="KW-0472">Membrane</keyword>
<reference evidence="10" key="1">
    <citation type="submission" date="2015-11" db="EMBL/GenBank/DDBJ databases">
        <title>De novo transcriptome assembly of four potential Pierce s Disease insect vectors from Arizona vineyards.</title>
        <authorList>
            <person name="Tassone E.E."/>
        </authorList>
    </citation>
    <scope>NUCLEOTIDE SEQUENCE</scope>
</reference>
<dbReference type="GO" id="GO:0007043">
    <property type="term" value="P:cell-cell junction assembly"/>
    <property type="evidence" value="ECO:0007669"/>
    <property type="project" value="TreeGrafter"/>
</dbReference>
<dbReference type="PRINTS" id="PR00205">
    <property type="entry name" value="CADHERIN"/>
</dbReference>
<keyword evidence="5 8" id="KW-0106">Calcium</keyword>
<keyword evidence="6" id="KW-1133">Transmembrane helix</keyword>
<dbReference type="CDD" id="cd11304">
    <property type="entry name" value="Cadherin_repeat"/>
    <property type="match status" value="2"/>
</dbReference>
<dbReference type="GO" id="GO:0005509">
    <property type="term" value="F:calcium ion binding"/>
    <property type="evidence" value="ECO:0007669"/>
    <property type="project" value="UniProtKB-UniRule"/>
</dbReference>
<evidence type="ECO:0000256" key="1">
    <source>
        <dbReference type="ARBA" id="ARBA00004167"/>
    </source>
</evidence>
<feature type="non-terminal residue" evidence="10">
    <location>
        <position position="1"/>
    </location>
</feature>
<dbReference type="GO" id="GO:0008013">
    <property type="term" value="F:beta-catenin binding"/>
    <property type="evidence" value="ECO:0007669"/>
    <property type="project" value="TreeGrafter"/>
</dbReference>
<keyword evidence="4" id="KW-0677">Repeat</keyword>